<accession>A0ABY6B2Q3</accession>
<evidence type="ECO:0000313" key="2">
    <source>
        <dbReference type="Proteomes" id="UP001064933"/>
    </source>
</evidence>
<gene>
    <name evidence="1" type="ORF">N4261_05365</name>
</gene>
<dbReference type="Proteomes" id="UP001064933">
    <property type="component" value="Chromosome"/>
</dbReference>
<name>A0ABY6B2Q3_9BURK</name>
<proteinExistence type="predicted"/>
<sequence>MNHPIALRSSTYLAGVESSPPPWLFSRTDRLQVKDAHHLGAAPLATTTKIKGCERLTLGFKLTDLIKWGH</sequence>
<keyword evidence="2" id="KW-1185">Reference proteome</keyword>
<dbReference type="RefSeq" id="WP_261759180.1">
    <property type="nucleotide sequence ID" value="NZ_CP104562.2"/>
</dbReference>
<organism evidence="1 2">
    <name type="scientific">Roseateles amylovorans</name>
    <dbReference type="NCBI Taxonomy" id="2978473"/>
    <lineage>
        <taxon>Bacteria</taxon>
        <taxon>Pseudomonadati</taxon>
        <taxon>Pseudomonadota</taxon>
        <taxon>Betaproteobacteria</taxon>
        <taxon>Burkholderiales</taxon>
        <taxon>Sphaerotilaceae</taxon>
        <taxon>Roseateles</taxon>
    </lineage>
</organism>
<reference evidence="1" key="1">
    <citation type="submission" date="2022-10" db="EMBL/GenBank/DDBJ databases">
        <title>Characterization and whole genome sequencing of a new Roseateles species, isolated from fresh water.</title>
        <authorList>
            <person name="Guliayeva D.Y."/>
            <person name="Akhremchuk A.E."/>
            <person name="Sikolenko M.A."/>
            <person name="Valentovich L.N."/>
            <person name="Sidarenka A.V."/>
        </authorList>
    </citation>
    <scope>NUCLEOTIDE SEQUENCE</scope>
    <source>
        <strain evidence="1">BIM B-1768</strain>
    </source>
</reference>
<dbReference type="EMBL" id="CP104562">
    <property type="protein sequence ID" value="UXH79361.1"/>
    <property type="molecule type" value="Genomic_DNA"/>
</dbReference>
<protein>
    <submittedName>
        <fullName evidence="1">Uncharacterized protein</fullName>
    </submittedName>
</protein>
<evidence type="ECO:0000313" key="1">
    <source>
        <dbReference type="EMBL" id="UXH79361.1"/>
    </source>
</evidence>